<gene>
    <name evidence="6" type="ORF">QRT04_16140</name>
</gene>
<keyword evidence="3 5" id="KW-1133">Transmembrane helix</keyword>
<accession>A0ABT7SLS2</accession>
<evidence type="ECO:0000313" key="7">
    <source>
        <dbReference type="Proteomes" id="UP001529338"/>
    </source>
</evidence>
<comment type="subcellular location">
    <subcellularLocation>
        <location evidence="1">Membrane</location>
        <topology evidence="1">Multi-pass membrane protein</topology>
    </subcellularLocation>
</comment>
<evidence type="ECO:0000256" key="2">
    <source>
        <dbReference type="ARBA" id="ARBA00022692"/>
    </source>
</evidence>
<keyword evidence="2 5" id="KW-0812">Transmembrane</keyword>
<evidence type="ECO:0000256" key="3">
    <source>
        <dbReference type="ARBA" id="ARBA00022989"/>
    </source>
</evidence>
<dbReference type="Pfam" id="PF02361">
    <property type="entry name" value="CbiQ"/>
    <property type="match status" value="1"/>
</dbReference>
<name>A0ABT7SLS2_9CELL</name>
<evidence type="ECO:0000313" key="6">
    <source>
        <dbReference type="EMBL" id="MDM7856469.1"/>
    </source>
</evidence>
<dbReference type="EMBL" id="JAUCGQ010000003">
    <property type="protein sequence ID" value="MDM7856469.1"/>
    <property type="molecule type" value="Genomic_DNA"/>
</dbReference>
<proteinExistence type="predicted"/>
<sequence>MSRSGQPLRAPWAGPLGLYHPGTSVVHRAPAGAKLLALLAATTTVVLVHGPASGAVALALAVGLQALARVPLHRTTRGMAGLLVTIAVVGAFQWWVAGWAAALEVSLDFLAVALLATLLTATTRADDLLDALSRAVRPLRPLGLRPETFSLAVGLLLRSIPVLIGTTLESRDAARARGLEREPRALVVPAAVRMIGHARATGDALAARGLGDDAGPTG</sequence>
<dbReference type="PANTHER" id="PTHR33514">
    <property type="entry name" value="PROTEIN ABCI12, CHLOROPLASTIC"/>
    <property type="match status" value="1"/>
</dbReference>
<protein>
    <submittedName>
        <fullName evidence="6">Energy-coupling factor transporter transmembrane protein EcfT</fullName>
    </submittedName>
</protein>
<dbReference type="PANTHER" id="PTHR33514:SF13">
    <property type="entry name" value="PROTEIN ABCI12, CHLOROPLASTIC"/>
    <property type="match status" value="1"/>
</dbReference>
<evidence type="ECO:0000256" key="1">
    <source>
        <dbReference type="ARBA" id="ARBA00004141"/>
    </source>
</evidence>
<feature type="transmembrane region" description="Helical" evidence="5">
    <location>
        <begin position="80"/>
        <end position="102"/>
    </location>
</feature>
<reference evidence="6 7" key="1">
    <citation type="submission" date="2023-06" db="EMBL/GenBank/DDBJ databases">
        <title>Cellulomonas sp. MW4 Whole genome sequence.</title>
        <authorList>
            <person name="Park S."/>
        </authorList>
    </citation>
    <scope>NUCLEOTIDE SEQUENCE [LARGE SCALE GENOMIC DNA]</scope>
    <source>
        <strain evidence="6 7">MW4</strain>
    </source>
</reference>
<dbReference type="Proteomes" id="UP001529338">
    <property type="component" value="Unassembled WGS sequence"/>
</dbReference>
<dbReference type="InterPro" id="IPR003339">
    <property type="entry name" value="ABC/ECF_trnsptr_transmembrane"/>
</dbReference>
<feature type="transmembrane region" description="Helical" evidence="5">
    <location>
        <begin position="35"/>
        <end position="68"/>
    </location>
</feature>
<evidence type="ECO:0000256" key="4">
    <source>
        <dbReference type="ARBA" id="ARBA00023136"/>
    </source>
</evidence>
<keyword evidence="4 5" id="KW-0472">Membrane</keyword>
<organism evidence="6 7">
    <name type="scientific">Cellulomonas alba</name>
    <dbReference type="NCBI Taxonomy" id="3053467"/>
    <lineage>
        <taxon>Bacteria</taxon>
        <taxon>Bacillati</taxon>
        <taxon>Actinomycetota</taxon>
        <taxon>Actinomycetes</taxon>
        <taxon>Micrococcales</taxon>
        <taxon>Cellulomonadaceae</taxon>
        <taxon>Cellulomonas</taxon>
    </lineage>
</organism>
<keyword evidence="7" id="KW-1185">Reference proteome</keyword>
<comment type="caution">
    <text evidence="6">The sequence shown here is derived from an EMBL/GenBank/DDBJ whole genome shotgun (WGS) entry which is preliminary data.</text>
</comment>
<dbReference type="RefSeq" id="WP_289456666.1">
    <property type="nucleotide sequence ID" value="NZ_JAUCGQ010000003.1"/>
</dbReference>
<evidence type="ECO:0000256" key="5">
    <source>
        <dbReference type="SAM" id="Phobius"/>
    </source>
</evidence>